<protein>
    <submittedName>
        <fullName evidence="2">Uncharacterized protein</fullName>
    </submittedName>
</protein>
<reference evidence="2" key="1">
    <citation type="submission" date="2020-10" db="EMBL/GenBank/DDBJ databases">
        <title>Unveiling of a novel bifunctional photoreceptor, Dualchrome1, isolated from a cosmopolitan green alga.</title>
        <authorList>
            <person name="Suzuki S."/>
            <person name="Kawachi M."/>
        </authorList>
    </citation>
    <scope>NUCLEOTIDE SEQUENCE</scope>
    <source>
        <strain evidence="2">NIES 2893</strain>
    </source>
</reference>
<name>A0A830HTK6_9CHLO</name>
<evidence type="ECO:0000313" key="2">
    <source>
        <dbReference type="EMBL" id="GHP10524.1"/>
    </source>
</evidence>
<keyword evidence="3" id="KW-1185">Reference proteome</keyword>
<dbReference type="OrthoDB" id="498359at2759"/>
<proteinExistence type="predicted"/>
<evidence type="ECO:0000256" key="1">
    <source>
        <dbReference type="SAM" id="MobiDB-lite"/>
    </source>
</evidence>
<dbReference type="Proteomes" id="UP000660262">
    <property type="component" value="Unassembled WGS sequence"/>
</dbReference>
<dbReference type="EMBL" id="BNJQ01000030">
    <property type="protein sequence ID" value="GHP10524.1"/>
    <property type="molecule type" value="Genomic_DNA"/>
</dbReference>
<sequence length="258" mass="27667">MRATTCPHARARTPRARTPHASTQRCRDAARVSCSRHATRAGSDERTTTSRRSAALALLAIVNGVNSAKPASALEGQTDDVDEQVAANAALETVMVARVELRSVQATLERAVAQNTNVDWKALKASIKNSSMGSYPKITLPLDRVIGPLPLEAWEQRTWGTMPDNLDEGTSTPLPQLDRPNAVACAIFSCIDDPRQLASTISNASLKMLVDGVEMGARGDQRVTAAGLLNNVEDVASKMDLYIGFAKNKLRGSTSVTE</sequence>
<evidence type="ECO:0000313" key="3">
    <source>
        <dbReference type="Proteomes" id="UP000660262"/>
    </source>
</evidence>
<dbReference type="AlphaFoldDB" id="A0A830HTK6"/>
<comment type="caution">
    <text evidence="2">The sequence shown here is derived from an EMBL/GenBank/DDBJ whole genome shotgun (WGS) entry which is preliminary data.</text>
</comment>
<feature type="compositionally biased region" description="Basic residues" evidence="1">
    <location>
        <begin position="9"/>
        <end position="18"/>
    </location>
</feature>
<gene>
    <name evidence="2" type="ORF">PPROV_000925500</name>
</gene>
<feature type="region of interest" description="Disordered" evidence="1">
    <location>
        <begin position="1"/>
        <end position="25"/>
    </location>
</feature>
<organism evidence="2 3">
    <name type="scientific">Pycnococcus provasolii</name>
    <dbReference type="NCBI Taxonomy" id="41880"/>
    <lineage>
        <taxon>Eukaryota</taxon>
        <taxon>Viridiplantae</taxon>
        <taxon>Chlorophyta</taxon>
        <taxon>Pseudoscourfieldiophyceae</taxon>
        <taxon>Pseudoscourfieldiales</taxon>
        <taxon>Pycnococcaceae</taxon>
        <taxon>Pycnococcus</taxon>
    </lineage>
</organism>
<accession>A0A830HTK6</accession>